<feature type="transmembrane region" description="Helical" evidence="1">
    <location>
        <begin position="28"/>
        <end position="51"/>
    </location>
</feature>
<evidence type="ECO:0000313" key="4">
    <source>
        <dbReference type="Proteomes" id="UP000319148"/>
    </source>
</evidence>
<dbReference type="NCBIfam" id="TIGR03647">
    <property type="entry name" value="Na_symport_sm"/>
    <property type="match status" value="1"/>
</dbReference>
<gene>
    <name evidence="3" type="ORF">FIV46_13730</name>
</gene>
<comment type="caution">
    <text evidence="3">The sequence shown here is derived from an EMBL/GenBank/DDBJ whole genome shotgun (WGS) entry which is preliminary data.</text>
</comment>
<evidence type="ECO:0000313" key="3">
    <source>
        <dbReference type="EMBL" id="TPD58937.1"/>
    </source>
</evidence>
<keyword evidence="1" id="KW-1133">Transmembrane helix</keyword>
<keyword evidence="1" id="KW-0472">Membrane</keyword>
<reference evidence="4" key="1">
    <citation type="submission" date="2019-06" db="EMBL/GenBank/DDBJ databases">
        <title>The complete genome of Emcibacter congregatus ZYLT.</title>
        <authorList>
            <person name="Zhao Z."/>
        </authorList>
    </citation>
    <scope>NUCLEOTIDE SEQUENCE [LARGE SCALE GENOMIC DNA]</scope>
    <source>
        <strain evidence="4">MCCC 1A06723</strain>
    </source>
</reference>
<dbReference type="Pfam" id="PF13937">
    <property type="entry name" value="DUF4212"/>
    <property type="match status" value="1"/>
</dbReference>
<evidence type="ECO:0000259" key="2">
    <source>
        <dbReference type="Pfam" id="PF13937"/>
    </source>
</evidence>
<sequence length="96" mass="10767">MTPPDNAGSGSAEKQRDTAGYWKANISLLLKLLVIWFIVSFGAGILFVDALNSIEFFGFKLGFWFAQQGSIYVFVILIFVYTKLMKDLDAKYGVDK</sequence>
<protein>
    <submittedName>
        <fullName evidence="3">DUF4212 domain-containing protein</fullName>
    </submittedName>
</protein>
<accession>A0A501PFX0</accession>
<dbReference type="Proteomes" id="UP000319148">
    <property type="component" value="Unassembled WGS sequence"/>
</dbReference>
<proteinExistence type="predicted"/>
<feature type="domain" description="Sodium symporter small subunit" evidence="2">
    <location>
        <begin position="20"/>
        <end position="95"/>
    </location>
</feature>
<keyword evidence="4" id="KW-1185">Reference proteome</keyword>
<dbReference type="OrthoDB" id="9797746at2"/>
<organism evidence="3 4">
    <name type="scientific">Emcibacter nanhaiensis</name>
    <dbReference type="NCBI Taxonomy" id="1505037"/>
    <lineage>
        <taxon>Bacteria</taxon>
        <taxon>Pseudomonadati</taxon>
        <taxon>Pseudomonadota</taxon>
        <taxon>Alphaproteobacteria</taxon>
        <taxon>Emcibacterales</taxon>
        <taxon>Emcibacteraceae</taxon>
        <taxon>Emcibacter</taxon>
    </lineage>
</organism>
<dbReference type="InterPro" id="IPR019886">
    <property type="entry name" value="Na_symporter_ssu"/>
</dbReference>
<feature type="transmembrane region" description="Helical" evidence="1">
    <location>
        <begin position="63"/>
        <end position="82"/>
    </location>
</feature>
<keyword evidence="1" id="KW-0812">Transmembrane</keyword>
<dbReference type="EMBL" id="VFIY01000016">
    <property type="protein sequence ID" value="TPD58937.1"/>
    <property type="molecule type" value="Genomic_DNA"/>
</dbReference>
<dbReference type="RefSeq" id="WP_139941514.1">
    <property type="nucleotide sequence ID" value="NZ_JBHSYP010000002.1"/>
</dbReference>
<dbReference type="AlphaFoldDB" id="A0A501PFX0"/>
<name>A0A501PFX0_9PROT</name>
<evidence type="ECO:0000256" key="1">
    <source>
        <dbReference type="SAM" id="Phobius"/>
    </source>
</evidence>